<evidence type="ECO:0008006" key="4">
    <source>
        <dbReference type="Google" id="ProtNLM"/>
    </source>
</evidence>
<gene>
    <name evidence="2" type="primary">RvY_09164</name>
    <name evidence="2" type="synonym">RvY_09164.1</name>
    <name evidence="2" type="ORF">RvY_09164-1</name>
</gene>
<dbReference type="Proteomes" id="UP000186922">
    <property type="component" value="Unassembled WGS sequence"/>
</dbReference>
<dbReference type="PANTHER" id="PTHR14614:SF130">
    <property type="entry name" value="PROTEIN-LYSINE N-METHYLTRANSFERASE EEF2KMT"/>
    <property type="match status" value="1"/>
</dbReference>
<dbReference type="GO" id="GO:0032991">
    <property type="term" value="C:protein-containing complex"/>
    <property type="evidence" value="ECO:0007669"/>
    <property type="project" value="TreeGrafter"/>
</dbReference>
<dbReference type="PANTHER" id="PTHR14614">
    <property type="entry name" value="HEPATOCELLULAR CARCINOMA-ASSOCIATED ANTIGEN"/>
    <property type="match status" value="1"/>
</dbReference>
<dbReference type="OrthoDB" id="194386at2759"/>
<dbReference type="Pfam" id="PF10294">
    <property type="entry name" value="Methyltransf_16"/>
    <property type="match status" value="1"/>
</dbReference>
<protein>
    <recommendedName>
        <fullName evidence="4">FAM86 N-terminal domain-containing protein</fullName>
    </recommendedName>
</protein>
<dbReference type="InterPro" id="IPR019410">
    <property type="entry name" value="Methyltransf_16"/>
</dbReference>
<organism evidence="2 3">
    <name type="scientific">Ramazzottius varieornatus</name>
    <name type="common">Water bear</name>
    <name type="synonym">Tardigrade</name>
    <dbReference type="NCBI Taxonomy" id="947166"/>
    <lineage>
        <taxon>Eukaryota</taxon>
        <taxon>Metazoa</taxon>
        <taxon>Ecdysozoa</taxon>
        <taxon>Tardigrada</taxon>
        <taxon>Eutardigrada</taxon>
        <taxon>Parachela</taxon>
        <taxon>Hypsibioidea</taxon>
        <taxon>Ramazzottiidae</taxon>
        <taxon>Ramazzottius</taxon>
    </lineage>
</organism>
<evidence type="ECO:0000313" key="3">
    <source>
        <dbReference type="Proteomes" id="UP000186922"/>
    </source>
</evidence>
<dbReference type="EMBL" id="BDGG01000004">
    <property type="protein sequence ID" value="GAU97947.1"/>
    <property type="molecule type" value="Genomic_DNA"/>
</dbReference>
<reference evidence="2 3" key="1">
    <citation type="journal article" date="2016" name="Nat. Commun.">
        <title>Extremotolerant tardigrade genome and improved radiotolerance of human cultured cells by tardigrade-unique protein.</title>
        <authorList>
            <person name="Hashimoto T."/>
            <person name="Horikawa D.D."/>
            <person name="Saito Y."/>
            <person name="Kuwahara H."/>
            <person name="Kozuka-Hata H."/>
            <person name="Shin-I T."/>
            <person name="Minakuchi Y."/>
            <person name="Ohishi K."/>
            <person name="Motoyama A."/>
            <person name="Aizu T."/>
            <person name="Enomoto A."/>
            <person name="Kondo K."/>
            <person name="Tanaka S."/>
            <person name="Hara Y."/>
            <person name="Koshikawa S."/>
            <person name="Sagara H."/>
            <person name="Miura T."/>
            <person name="Yokobori S."/>
            <person name="Miyagawa K."/>
            <person name="Suzuki Y."/>
            <person name="Kubo T."/>
            <person name="Oyama M."/>
            <person name="Kohara Y."/>
            <person name="Fujiyama A."/>
            <person name="Arakawa K."/>
            <person name="Katayama T."/>
            <person name="Toyoda A."/>
            <person name="Kunieda T."/>
        </authorList>
    </citation>
    <scope>NUCLEOTIDE SEQUENCE [LARGE SCALE GENOMIC DNA]</scope>
    <source>
        <strain evidence="2 3">YOKOZUNA-1</strain>
    </source>
</reference>
<name>A0A1D1VDY5_RAMVA</name>
<dbReference type="InterPro" id="IPR029063">
    <property type="entry name" value="SAM-dependent_MTases_sf"/>
</dbReference>
<sequence>MSIDECYPETQGTAQHSDQNNPQKELLERYFAMAPVRQSCVALQDALSNWTAEDLIKEEAEYGAFNGFQLQEQLLNATVLSSHRQPDLSYRKKFLKMLMDQAPIVENSLWHMTRCTTTLLLQVEAKGWEVLEEIWCIYSELCRCETDGGEEGGYRTFILSDTINVSLIHHPLLISDGTTGLSTWDAAFHMVEWISQHPEIMNQKRVLELGCGSGLTGICLCKLIAPAQYVFSDCHSGVLRQLTNNLQINQLVGSSTVKVCELDWLTMMEQDFSQLFPDVILACDIAYDPDIIQAFFRVLCIFSRRCGSSLNIFVASKNRSARTSAFFHETAESCGWKAEPQKMDDAQYKVFPSFVYDSQDCIIFNLVRSR</sequence>
<proteinExistence type="predicted"/>
<evidence type="ECO:0000256" key="1">
    <source>
        <dbReference type="SAM" id="MobiDB-lite"/>
    </source>
</evidence>
<dbReference type="AlphaFoldDB" id="A0A1D1VDY5"/>
<dbReference type="STRING" id="947166.A0A1D1VDY5"/>
<feature type="region of interest" description="Disordered" evidence="1">
    <location>
        <begin position="1"/>
        <end position="21"/>
    </location>
</feature>
<keyword evidence="3" id="KW-1185">Reference proteome</keyword>
<evidence type="ECO:0000313" key="2">
    <source>
        <dbReference type="EMBL" id="GAU97947.1"/>
    </source>
</evidence>
<dbReference type="Gene3D" id="3.40.50.150">
    <property type="entry name" value="Vaccinia Virus protein VP39"/>
    <property type="match status" value="1"/>
</dbReference>
<comment type="caution">
    <text evidence="2">The sequence shown here is derived from an EMBL/GenBank/DDBJ whole genome shotgun (WGS) entry which is preliminary data.</text>
</comment>
<feature type="compositionally biased region" description="Polar residues" evidence="1">
    <location>
        <begin position="10"/>
        <end position="21"/>
    </location>
</feature>
<accession>A0A1D1VDY5</accession>
<dbReference type="SUPFAM" id="SSF53335">
    <property type="entry name" value="S-adenosyl-L-methionine-dependent methyltransferases"/>
    <property type="match status" value="1"/>
</dbReference>